<evidence type="ECO:0000313" key="2">
    <source>
        <dbReference type="Proteomes" id="UP001642464"/>
    </source>
</evidence>
<sequence length="99" mass="10758">MQQPPPQSLIGSSSASRPPTQVKAPTVTVTVTEADRVAWMRRFLVALELWKKCLDSASSTSQVGQKRAHGSQEEPSKRPKEAKKGGREDSAKDELAIVS</sequence>
<comment type="caution">
    <text evidence="1">The sequence shown here is derived from an EMBL/GenBank/DDBJ whole genome shotgun (WGS) entry which is preliminary data.</text>
</comment>
<dbReference type="Proteomes" id="UP001642464">
    <property type="component" value="Unassembled WGS sequence"/>
</dbReference>
<gene>
    <name evidence="1" type="ORF">SCF082_LOCUS25318</name>
</gene>
<keyword evidence="2" id="KW-1185">Reference proteome</keyword>
<name>A0ABP0LZF4_9DINO</name>
<protein>
    <submittedName>
        <fullName evidence="1">Uncharacterized protein</fullName>
    </submittedName>
</protein>
<organism evidence="1 2">
    <name type="scientific">Durusdinium trenchii</name>
    <dbReference type="NCBI Taxonomy" id="1381693"/>
    <lineage>
        <taxon>Eukaryota</taxon>
        <taxon>Sar</taxon>
        <taxon>Alveolata</taxon>
        <taxon>Dinophyceae</taxon>
        <taxon>Suessiales</taxon>
        <taxon>Symbiodiniaceae</taxon>
        <taxon>Durusdinium</taxon>
    </lineage>
</organism>
<dbReference type="EMBL" id="CAXAMM010018891">
    <property type="protein sequence ID" value="CAK9044606.1"/>
    <property type="molecule type" value="Genomic_DNA"/>
</dbReference>
<evidence type="ECO:0000313" key="1">
    <source>
        <dbReference type="EMBL" id="CAK9044606.1"/>
    </source>
</evidence>
<proteinExistence type="predicted"/>
<reference evidence="1 2" key="1">
    <citation type="submission" date="2024-02" db="EMBL/GenBank/DDBJ databases">
        <authorList>
            <person name="Chen Y."/>
            <person name="Shah S."/>
            <person name="Dougan E. K."/>
            <person name="Thang M."/>
            <person name="Chan C."/>
        </authorList>
    </citation>
    <scope>NUCLEOTIDE SEQUENCE [LARGE SCALE GENOMIC DNA]</scope>
</reference>
<accession>A0ABP0LZF4</accession>